<evidence type="ECO:0000256" key="1">
    <source>
        <dbReference type="ARBA" id="ARBA00001946"/>
    </source>
</evidence>
<dbReference type="RefSeq" id="WP_146885926.1">
    <property type="nucleotide sequence ID" value="NZ_BJXB01000014.1"/>
</dbReference>
<dbReference type="PANTHER" id="PTHR11236">
    <property type="entry name" value="AMINOBENZOATE/ANTHRANILATE SYNTHASE"/>
    <property type="match status" value="1"/>
</dbReference>
<evidence type="ECO:0000256" key="11">
    <source>
        <dbReference type="ARBA" id="ARBA00023141"/>
    </source>
</evidence>
<evidence type="ECO:0000259" key="16">
    <source>
        <dbReference type="Pfam" id="PF00425"/>
    </source>
</evidence>
<evidence type="ECO:0000256" key="8">
    <source>
        <dbReference type="ARBA" id="ARBA00022723"/>
    </source>
</evidence>
<accession>A0A511N511</accession>
<evidence type="ECO:0000256" key="2">
    <source>
        <dbReference type="ARBA" id="ARBA00004873"/>
    </source>
</evidence>
<dbReference type="GO" id="GO:0000162">
    <property type="term" value="P:L-tryptophan biosynthetic process"/>
    <property type="evidence" value="ECO:0007669"/>
    <property type="project" value="UniProtKB-UniPathway"/>
</dbReference>
<feature type="domain" description="Chorismate-utilising enzyme C-terminal" evidence="16">
    <location>
        <begin position="198"/>
        <end position="451"/>
    </location>
</feature>
<evidence type="ECO:0000313" key="19">
    <source>
        <dbReference type="Proteomes" id="UP000321306"/>
    </source>
</evidence>
<evidence type="ECO:0000256" key="4">
    <source>
        <dbReference type="ARBA" id="ARBA00011575"/>
    </source>
</evidence>
<dbReference type="PANTHER" id="PTHR11236:SF48">
    <property type="entry name" value="ISOCHORISMATE SYNTHASE MENF"/>
    <property type="match status" value="1"/>
</dbReference>
<organism evidence="18 19">
    <name type="scientific">Deinococcus cellulosilyticus (strain DSM 18568 / NBRC 106333 / KACC 11606 / 5516J-15)</name>
    <dbReference type="NCBI Taxonomy" id="1223518"/>
    <lineage>
        <taxon>Bacteria</taxon>
        <taxon>Thermotogati</taxon>
        <taxon>Deinococcota</taxon>
        <taxon>Deinococci</taxon>
        <taxon>Deinococcales</taxon>
        <taxon>Deinococcaceae</taxon>
        <taxon>Deinococcus</taxon>
    </lineage>
</organism>
<dbReference type="InterPro" id="IPR006805">
    <property type="entry name" value="Anth_synth_I_N"/>
</dbReference>
<dbReference type="NCBIfam" id="TIGR00564">
    <property type="entry name" value="trpE_most"/>
    <property type="match status" value="1"/>
</dbReference>
<evidence type="ECO:0000256" key="14">
    <source>
        <dbReference type="ARBA" id="ARBA00047683"/>
    </source>
</evidence>
<dbReference type="OrthoDB" id="9803598at2"/>
<evidence type="ECO:0000256" key="7">
    <source>
        <dbReference type="ARBA" id="ARBA00022605"/>
    </source>
</evidence>
<dbReference type="Gene3D" id="3.60.120.10">
    <property type="entry name" value="Anthranilate synthase"/>
    <property type="match status" value="1"/>
</dbReference>
<dbReference type="InterPro" id="IPR005801">
    <property type="entry name" value="ADC_synthase"/>
</dbReference>
<dbReference type="EMBL" id="BJXB01000014">
    <property type="protein sequence ID" value="GEM47568.1"/>
    <property type="molecule type" value="Genomic_DNA"/>
</dbReference>
<keyword evidence="9 15" id="KW-0822">Tryptophan biosynthesis</keyword>
<comment type="subunit">
    <text evidence="4 15">Heterotetramer consisting of two non-identical subunits: a beta subunit (TrpG) and a large alpha subunit (TrpE).</text>
</comment>
<feature type="domain" description="Anthranilate synthase component I N-terminal" evidence="17">
    <location>
        <begin position="11"/>
        <end position="152"/>
    </location>
</feature>
<keyword evidence="8 15" id="KW-0479">Metal-binding</keyword>
<gene>
    <name evidence="15" type="primary">trpE</name>
    <name evidence="18" type="ORF">DC3_32030</name>
</gene>
<proteinExistence type="inferred from homology"/>
<dbReference type="Pfam" id="PF04715">
    <property type="entry name" value="Anth_synt_I_N"/>
    <property type="match status" value="1"/>
</dbReference>
<evidence type="ECO:0000256" key="13">
    <source>
        <dbReference type="ARBA" id="ARBA00025634"/>
    </source>
</evidence>
<evidence type="ECO:0000256" key="3">
    <source>
        <dbReference type="ARBA" id="ARBA00009562"/>
    </source>
</evidence>
<evidence type="ECO:0000256" key="6">
    <source>
        <dbReference type="ARBA" id="ARBA00020653"/>
    </source>
</evidence>
<dbReference type="Proteomes" id="UP000321306">
    <property type="component" value="Unassembled WGS sequence"/>
</dbReference>
<evidence type="ECO:0000256" key="15">
    <source>
        <dbReference type="RuleBase" id="RU364045"/>
    </source>
</evidence>
<comment type="caution">
    <text evidence="18">The sequence shown here is derived from an EMBL/GenBank/DDBJ whole genome shotgun (WGS) entry which is preliminary data.</text>
</comment>
<protein>
    <recommendedName>
        <fullName evidence="6 15">Anthranilate synthase component 1</fullName>
        <ecNumber evidence="5 15">4.1.3.27</ecNumber>
    </recommendedName>
</protein>
<reference evidence="18 19" key="1">
    <citation type="submission" date="2019-07" db="EMBL/GenBank/DDBJ databases">
        <title>Whole genome shotgun sequence of Deinococcus cellulosilyticus NBRC 106333.</title>
        <authorList>
            <person name="Hosoyama A."/>
            <person name="Uohara A."/>
            <person name="Ohji S."/>
            <person name="Ichikawa N."/>
        </authorList>
    </citation>
    <scope>NUCLEOTIDE SEQUENCE [LARGE SCALE GENOMIC DNA]</scope>
    <source>
        <strain evidence="18 19">NBRC 106333</strain>
    </source>
</reference>
<dbReference type="PRINTS" id="PR00095">
    <property type="entry name" value="ANTSNTHASEI"/>
</dbReference>
<evidence type="ECO:0000256" key="5">
    <source>
        <dbReference type="ARBA" id="ARBA00012266"/>
    </source>
</evidence>
<keyword evidence="12 15" id="KW-0456">Lyase</keyword>
<comment type="catalytic activity">
    <reaction evidence="14 15">
        <text>chorismate + L-glutamine = anthranilate + pyruvate + L-glutamate + H(+)</text>
        <dbReference type="Rhea" id="RHEA:21732"/>
        <dbReference type="ChEBI" id="CHEBI:15361"/>
        <dbReference type="ChEBI" id="CHEBI:15378"/>
        <dbReference type="ChEBI" id="CHEBI:16567"/>
        <dbReference type="ChEBI" id="CHEBI:29748"/>
        <dbReference type="ChEBI" id="CHEBI:29985"/>
        <dbReference type="ChEBI" id="CHEBI:58359"/>
        <dbReference type="EC" id="4.1.3.27"/>
    </reaction>
</comment>
<dbReference type="Pfam" id="PF00425">
    <property type="entry name" value="Chorismate_bind"/>
    <property type="match status" value="1"/>
</dbReference>
<comment type="function">
    <text evidence="13 15">Part of a heterotetrameric complex that catalyzes the two-step biosynthesis of anthranilate, an intermediate in the biosynthesis of L-tryptophan. In the first step, the glutamine-binding beta subunit (TrpG) of anthranilate synthase (AS) provides the glutamine amidotransferase activity which generates ammonia as a substrate that, along with chorismate, is used in the second step, catalyzed by the large alpha subunit of AS (TrpE) to produce anthranilate. In the absence of TrpG, TrpE can synthesize anthranilate directly from chorismate and high concentrations of ammonia.</text>
</comment>
<evidence type="ECO:0000256" key="12">
    <source>
        <dbReference type="ARBA" id="ARBA00023239"/>
    </source>
</evidence>
<dbReference type="EC" id="4.1.3.27" evidence="5 15"/>
<dbReference type="InterPro" id="IPR019999">
    <property type="entry name" value="Anth_synth_I-like"/>
</dbReference>
<dbReference type="UniPathway" id="UPA00035">
    <property type="reaction ID" value="UER00040"/>
</dbReference>
<dbReference type="AlphaFoldDB" id="A0A511N511"/>
<comment type="cofactor">
    <cofactor evidence="1 15">
        <name>Mg(2+)</name>
        <dbReference type="ChEBI" id="CHEBI:18420"/>
    </cofactor>
</comment>
<dbReference type="SUPFAM" id="SSF56322">
    <property type="entry name" value="ADC synthase"/>
    <property type="match status" value="1"/>
</dbReference>
<dbReference type="InterPro" id="IPR005256">
    <property type="entry name" value="Anth_synth_I_PabB"/>
</dbReference>
<name>A0A511N511_DEIC1</name>
<sequence length="466" mass="51029">MQVYYREIHADLETPVSAYLKVASGSTHSFLLESVEGGERSARYSFLGVGAQGKFIARGHNVTLEGAFGNETLFVQDPLTLLYEKTIHPEVQVPNGLPAFVGGAVGYASYDVIRLYEKLPETNPDELNLPDVEFMIPDAVVVFDHVKHRLFVVTVRDNEKEAEGVLDDLVKKLRAPLTSVPGSEPAAERAEWESNFTKEGYMEAVSKCVEYIHAGDAFQVVPSQRFSAKLTTHPFAIYRALRSVNPSPYLGYIQFPNVTLVASSPESLCKSDGKTIATMPIAGTRKRGLTPEEDVALEQELLADEKERAEHLMLVDLGRNDLGRVAKYGSVKVKDAFRVERYSHVMHIVSTVEAQLAEGKTPLHALASTLPMGTLSGAPKIRAMEIIEEVEPVRRGPYGGSFGYIAMNGSMDMALTLRTAVIANNKVYIQAGGGVVADSDPEFEFNETMSKSAALKRAVEMAEKGL</sequence>
<dbReference type="InterPro" id="IPR015890">
    <property type="entry name" value="Chorismate_C"/>
</dbReference>
<keyword evidence="7 15" id="KW-0028">Amino-acid biosynthesis</keyword>
<evidence type="ECO:0000313" key="18">
    <source>
        <dbReference type="EMBL" id="GEM47568.1"/>
    </source>
</evidence>
<comment type="pathway">
    <text evidence="2 15">Amino-acid biosynthesis; L-tryptophan biosynthesis; L-tryptophan from chorismate: step 1/5.</text>
</comment>
<evidence type="ECO:0000256" key="10">
    <source>
        <dbReference type="ARBA" id="ARBA00022842"/>
    </source>
</evidence>
<dbReference type="GO" id="GO:0046872">
    <property type="term" value="F:metal ion binding"/>
    <property type="evidence" value="ECO:0007669"/>
    <property type="project" value="UniProtKB-KW"/>
</dbReference>
<comment type="similarity">
    <text evidence="3 15">Belongs to the anthranilate synthase component I family.</text>
</comment>
<dbReference type="GO" id="GO:0004049">
    <property type="term" value="F:anthranilate synthase activity"/>
    <property type="evidence" value="ECO:0007669"/>
    <property type="project" value="UniProtKB-EC"/>
</dbReference>
<keyword evidence="10 15" id="KW-0460">Magnesium</keyword>
<evidence type="ECO:0000259" key="17">
    <source>
        <dbReference type="Pfam" id="PF04715"/>
    </source>
</evidence>
<evidence type="ECO:0000256" key="9">
    <source>
        <dbReference type="ARBA" id="ARBA00022822"/>
    </source>
</evidence>
<keyword evidence="19" id="KW-1185">Reference proteome</keyword>
<keyword evidence="11 15" id="KW-0057">Aromatic amino acid biosynthesis</keyword>